<feature type="region of interest" description="Disordered" evidence="9">
    <location>
        <begin position="565"/>
        <end position="596"/>
    </location>
</feature>
<keyword evidence="14" id="KW-1185">Reference proteome</keyword>
<dbReference type="InterPro" id="IPR003439">
    <property type="entry name" value="ABC_transporter-like_ATP-bd"/>
</dbReference>
<comment type="similarity">
    <text evidence="2">Belongs to the ABC transporter superfamily.</text>
</comment>
<protein>
    <submittedName>
        <fullName evidence="13">ATP-binding cassette subfamily C protein</fullName>
    </submittedName>
</protein>
<evidence type="ECO:0000256" key="8">
    <source>
        <dbReference type="ARBA" id="ARBA00024722"/>
    </source>
</evidence>
<evidence type="ECO:0000256" key="5">
    <source>
        <dbReference type="ARBA" id="ARBA00022840"/>
    </source>
</evidence>
<feature type="transmembrane region" description="Helical" evidence="10">
    <location>
        <begin position="132"/>
        <end position="153"/>
    </location>
</feature>
<dbReference type="InterPro" id="IPR011527">
    <property type="entry name" value="ABC1_TM_dom"/>
</dbReference>
<evidence type="ECO:0000259" key="11">
    <source>
        <dbReference type="PROSITE" id="PS50893"/>
    </source>
</evidence>
<dbReference type="InterPro" id="IPR039421">
    <property type="entry name" value="Type_1_exporter"/>
</dbReference>
<dbReference type="Gene3D" id="3.40.50.300">
    <property type="entry name" value="P-loop containing nucleotide triphosphate hydrolases"/>
    <property type="match status" value="1"/>
</dbReference>
<dbReference type="GO" id="GO:0005886">
    <property type="term" value="C:plasma membrane"/>
    <property type="evidence" value="ECO:0007669"/>
    <property type="project" value="UniProtKB-SubCell"/>
</dbReference>
<dbReference type="GO" id="GO:0005524">
    <property type="term" value="F:ATP binding"/>
    <property type="evidence" value="ECO:0007669"/>
    <property type="project" value="UniProtKB-KW"/>
</dbReference>
<dbReference type="PROSITE" id="PS50929">
    <property type="entry name" value="ABC_TM1F"/>
    <property type="match status" value="1"/>
</dbReference>
<comment type="caution">
    <text evidence="13">The sequence shown here is derived from an EMBL/GenBank/DDBJ whole genome shotgun (WGS) entry which is preliminary data.</text>
</comment>
<dbReference type="PANTHER" id="PTHR24221:SF248">
    <property type="entry name" value="ABC TRANSPORTER TRANSMEMBRANE REGION"/>
    <property type="match status" value="1"/>
</dbReference>
<keyword evidence="7 10" id="KW-0472">Membrane</keyword>
<keyword evidence="5 13" id="KW-0067">ATP-binding</keyword>
<dbReference type="PROSITE" id="PS00211">
    <property type="entry name" value="ABC_TRANSPORTER_1"/>
    <property type="match status" value="1"/>
</dbReference>
<comment type="function">
    <text evidence="8">Involved in beta-(1--&gt;2)glucan export. Transmembrane domains (TMD) form a pore in the inner membrane and the ATP-binding domain (NBD) is responsible for energy generation.</text>
</comment>
<evidence type="ECO:0000256" key="3">
    <source>
        <dbReference type="ARBA" id="ARBA00022692"/>
    </source>
</evidence>
<dbReference type="InterPro" id="IPR036640">
    <property type="entry name" value="ABC1_TM_sf"/>
</dbReference>
<keyword evidence="4" id="KW-0547">Nucleotide-binding</keyword>
<feature type="domain" description="ABC transmembrane type-1" evidence="12">
    <location>
        <begin position="27"/>
        <end position="304"/>
    </location>
</feature>
<dbReference type="Gene3D" id="1.20.1560.10">
    <property type="entry name" value="ABC transporter type 1, transmembrane domain"/>
    <property type="match status" value="1"/>
</dbReference>
<proteinExistence type="inferred from homology"/>
<dbReference type="SMART" id="SM00382">
    <property type="entry name" value="AAA"/>
    <property type="match status" value="1"/>
</dbReference>
<feature type="transmembrane region" description="Helical" evidence="10">
    <location>
        <begin position="21"/>
        <end position="48"/>
    </location>
</feature>
<dbReference type="GO" id="GO:0016887">
    <property type="term" value="F:ATP hydrolysis activity"/>
    <property type="evidence" value="ECO:0007669"/>
    <property type="project" value="InterPro"/>
</dbReference>
<evidence type="ECO:0000256" key="7">
    <source>
        <dbReference type="ARBA" id="ARBA00023136"/>
    </source>
</evidence>
<dbReference type="GO" id="GO:0034040">
    <property type="term" value="F:ATPase-coupled lipid transmembrane transporter activity"/>
    <property type="evidence" value="ECO:0007669"/>
    <property type="project" value="TreeGrafter"/>
</dbReference>
<dbReference type="InterPro" id="IPR010128">
    <property type="entry name" value="ATPase_T1SS_PrtD-like"/>
</dbReference>
<evidence type="ECO:0000313" key="13">
    <source>
        <dbReference type="EMBL" id="TWB94668.1"/>
    </source>
</evidence>
<feature type="transmembrane region" description="Helical" evidence="10">
    <location>
        <begin position="159"/>
        <end position="182"/>
    </location>
</feature>
<gene>
    <name evidence="13" type="ORF">FBZ93_109108</name>
</gene>
<comment type="subcellular location">
    <subcellularLocation>
        <location evidence="1">Cell membrane</location>
        <topology evidence="1">Multi-pass membrane protein</topology>
    </subcellularLocation>
</comment>
<feature type="transmembrane region" description="Helical" evidence="10">
    <location>
        <begin position="60"/>
        <end position="80"/>
    </location>
</feature>
<dbReference type="RefSeq" id="WP_146988947.1">
    <property type="nucleotide sequence ID" value="NZ_VITY01000009.1"/>
</dbReference>
<dbReference type="InterPro" id="IPR017871">
    <property type="entry name" value="ABC_transporter-like_CS"/>
</dbReference>
<evidence type="ECO:0000256" key="10">
    <source>
        <dbReference type="SAM" id="Phobius"/>
    </source>
</evidence>
<dbReference type="PANTHER" id="PTHR24221">
    <property type="entry name" value="ATP-BINDING CASSETTE SUB-FAMILY B"/>
    <property type="match status" value="1"/>
</dbReference>
<evidence type="ECO:0000259" key="12">
    <source>
        <dbReference type="PROSITE" id="PS50929"/>
    </source>
</evidence>
<sequence length="596" mass="62883">MIGQGKRFSSLPVELRDAVTAVRGALVAVAMASGLVNLLMLVGPVFMLQTYDRVLPSRSIATLVGLLVIALVLLVVQAGVDVLRSRLLARIAEIFDETIRGAVFDSVQHAALSRPNGDGLQIMRDLDTVRGFIAGSGLVAIFDLPWTPLYIIVCTLFHPLMGLAVAGGAVALALITVAAELFTRAPTRSLVALASSRRQMAETAFHHAPVVHALGMQQRMGELWSERTQAYLNAQRVTSDLTGTFGSASRFLRMILQSGVLALGAWLVINQQATAGVMLAATILSIRALAPIELAIANWRSFIAVRASVGRLAEALTAVPSRSAFTPLPAPKNEVRVTSISLTAPATDAVVLHEVSFALRAGNAVAVVGPSGSGKSTLARALVGIGAPVRGVIRIDGATLAQRDPRALGPSIGYLPQDVALFRGTVAENISRFAASPDAIKLLAAAREAGVHELILRLPDGYETEVGDGGLMLSGGQRQRIALARALYGDPFLVVLDEPNSNLDSEGERALIHAIARVRARGGIVVVIAHRPAVLQAVDHMLVLNEGRMQAFGTTAAVLPLLVPKAPQPTPATAAEPAPAPARRKRKKDVEPRQNA</sequence>
<reference evidence="13 14" key="1">
    <citation type="submission" date="2019-06" db="EMBL/GenBank/DDBJ databases">
        <title>Genomic Encyclopedia of Type Strains, Phase IV (KMG-V): Genome sequencing to study the core and pangenomes of soil and plant-associated prokaryotes.</title>
        <authorList>
            <person name="Whitman W."/>
        </authorList>
    </citation>
    <scope>NUCLEOTIDE SEQUENCE [LARGE SCALE GENOMIC DNA]</scope>
    <source>
        <strain evidence="13 14">BR 10355</strain>
    </source>
</reference>
<evidence type="ECO:0000256" key="9">
    <source>
        <dbReference type="SAM" id="MobiDB-lite"/>
    </source>
</evidence>
<dbReference type="GO" id="GO:0140359">
    <property type="term" value="F:ABC-type transporter activity"/>
    <property type="evidence" value="ECO:0007669"/>
    <property type="project" value="InterPro"/>
</dbReference>
<dbReference type="SUPFAM" id="SSF90123">
    <property type="entry name" value="ABC transporter transmembrane region"/>
    <property type="match status" value="1"/>
</dbReference>
<name>A0A560LGE4_9BRAD</name>
<dbReference type="SUPFAM" id="SSF52540">
    <property type="entry name" value="P-loop containing nucleoside triphosphate hydrolases"/>
    <property type="match status" value="1"/>
</dbReference>
<evidence type="ECO:0000313" key="14">
    <source>
        <dbReference type="Proteomes" id="UP000321304"/>
    </source>
</evidence>
<dbReference type="AlphaFoldDB" id="A0A560LGE4"/>
<dbReference type="Pfam" id="PF00664">
    <property type="entry name" value="ABC_membrane"/>
    <property type="match status" value="1"/>
</dbReference>
<keyword evidence="6 10" id="KW-1133">Transmembrane helix</keyword>
<evidence type="ECO:0000256" key="6">
    <source>
        <dbReference type="ARBA" id="ARBA00022989"/>
    </source>
</evidence>
<dbReference type="InterPro" id="IPR027417">
    <property type="entry name" value="P-loop_NTPase"/>
</dbReference>
<dbReference type="GO" id="GO:0030256">
    <property type="term" value="C:type I protein secretion system complex"/>
    <property type="evidence" value="ECO:0007669"/>
    <property type="project" value="InterPro"/>
</dbReference>
<dbReference type="Proteomes" id="UP000321304">
    <property type="component" value="Unassembled WGS sequence"/>
</dbReference>
<dbReference type="InterPro" id="IPR003593">
    <property type="entry name" value="AAA+_ATPase"/>
</dbReference>
<feature type="domain" description="ABC transporter" evidence="11">
    <location>
        <begin position="335"/>
        <end position="571"/>
    </location>
</feature>
<dbReference type="OrthoDB" id="9808328at2"/>
<evidence type="ECO:0000256" key="2">
    <source>
        <dbReference type="ARBA" id="ARBA00005417"/>
    </source>
</evidence>
<dbReference type="NCBIfam" id="TIGR01842">
    <property type="entry name" value="type_I_sec_PrtD"/>
    <property type="match status" value="1"/>
</dbReference>
<keyword evidence="3 10" id="KW-0812">Transmembrane</keyword>
<dbReference type="EMBL" id="VITY01000009">
    <property type="protein sequence ID" value="TWB94668.1"/>
    <property type="molecule type" value="Genomic_DNA"/>
</dbReference>
<evidence type="ECO:0000256" key="4">
    <source>
        <dbReference type="ARBA" id="ARBA00022741"/>
    </source>
</evidence>
<dbReference type="PROSITE" id="PS50893">
    <property type="entry name" value="ABC_TRANSPORTER_2"/>
    <property type="match status" value="1"/>
</dbReference>
<organism evidence="13 14">
    <name type="scientific">Bradyrhizobium macuxiense</name>
    <dbReference type="NCBI Taxonomy" id="1755647"/>
    <lineage>
        <taxon>Bacteria</taxon>
        <taxon>Pseudomonadati</taxon>
        <taxon>Pseudomonadota</taxon>
        <taxon>Alphaproteobacteria</taxon>
        <taxon>Hyphomicrobiales</taxon>
        <taxon>Nitrobacteraceae</taxon>
        <taxon>Bradyrhizobium</taxon>
    </lineage>
</organism>
<dbReference type="GO" id="GO:0030253">
    <property type="term" value="P:protein secretion by the type I secretion system"/>
    <property type="evidence" value="ECO:0007669"/>
    <property type="project" value="InterPro"/>
</dbReference>
<evidence type="ECO:0000256" key="1">
    <source>
        <dbReference type="ARBA" id="ARBA00004651"/>
    </source>
</evidence>
<accession>A0A560LGE4</accession>
<dbReference type="Pfam" id="PF00005">
    <property type="entry name" value="ABC_tran"/>
    <property type="match status" value="1"/>
</dbReference>